<comment type="subcellular location">
    <subcellularLocation>
        <location evidence="1">Cell membrane</location>
        <topology evidence="1">Multi-pass membrane protein</topology>
    </subcellularLocation>
</comment>
<gene>
    <name evidence="9" type="ORF">OL233_03305</name>
</gene>
<evidence type="ECO:0000313" key="10">
    <source>
        <dbReference type="Proteomes" id="UP001147148"/>
    </source>
</evidence>
<evidence type="ECO:0000256" key="4">
    <source>
        <dbReference type="ARBA" id="ARBA00022692"/>
    </source>
</evidence>
<dbReference type="RefSeq" id="WP_275470955.1">
    <property type="nucleotide sequence ID" value="NZ_JAPDSH010000002.1"/>
</dbReference>
<feature type="domain" description="Major facilitator superfamily (MFS) profile" evidence="8">
    <location>
        <begin position="9"/>
        <end position="386"/>
    </location>
</feature>
<accession>A0ABT5X079</accession>
<dbReference type="InterPro" id="IPR001958">
    <property type="entry name" value="Tet-R_TetA/multi-R_MdtG-like"/>
</dbReference>
<organism evidence="9 10">
    <name type="scientific">Vagococcus proximus</name>
    <dbReference type="NCBI Taxonomy" id="2991417"/>
    <lineage>
        <taxon>Bacteria</taxon>
        <taxon>Bacillati</taxon>
        <taxon>Bacillota</taxon>
        <taxon>Bacilli</taxon>
        <taxon>Lactobacillales</taxon>
        <taxon>Enterococcaceae</taxon>
        <taxon>Vagococcus</taxon>
    </lineage>
</organism>
<proteinExistence type="inferred from homology"/>
<dbReference type="Proteomes" id="UP001147148">
    <property type="component" value="Unassembled WGS sequence"/>
</dbReference>
<feature type="transmembrane region" description="Helical" evidence="7">
    <location>
        <begin position="75"/>
        <end position="94"/>
    </location>
</feature>
<dbReference type="Pfam" id="PF07690">
    <property type="entry name" value="MFS_1"/>
    <property type="match status" value="1"/>
</dbReference>
<protein>
    <submittedName>
        <fullName evidence="9">MFS transporter</fullName>
    </submittedName>
</protein>
<keyword evidence="10" id="KW-1185">Reference proteome</keyword>
<evidence type="ECO:0000256" key="2">
    <source>
        <dbReference type="ARBA" id="ARBA00007520"/>
    </source>
</evidence>
<dbReference type="SUPFAM" id="SSF103473">
    <property type="entry name" value="MFS general substrate transporter"/>
    <property type="match status" value="1"/>
</dbReference>
<feature type="transmembrane region" description="Helical" evidence="7">
    <location>
        <begin position="335"/>
        <end position="356"/>
    </location>
</feature>
<sequence length="390" mass="42081">MKNKETQKMMLIVIGNLFLVFVGIGLVIPVMPTFKSEMHLSGQTMGYLTAAYAMSQLICSPVAGRLSDLFGRKRMIVIGMIIFSLSEFLFGMGTTVPALYVSRVLGGLSAALIFPSVMAFVADITTLEERPKAMGWVSGAISGGFIIGPGIGGFLGDISMRLPFYVAGILGLVGFLFALVMLKEPKRIETVTEDGPKASLKEVILTPALTFPFFIILINAFGLAAFESIYSIYVDINYGFSVRDIAVVITVSGVLALIVQIVFFDAIVRKIGEIGLIRLCLAVSAVFVLAIVFAKGYWGVLISTFVIFLAFDLIRPAITTFLSKHAGENQGSVSGINSALTSVGNIVGPILSGTLLDVNSHYPYYVVVVILTITFMLTMIWNTKTKVKMS</sequence>
<reference evidence="9" key="1">
    <citation type="submission" date="2022-10" db="EMBL/GenBank/DDBJ databases">
        <title>Vagococcus sp. isolated from poultry meat.</title>
        <authorList>
            <person name="Johansson P."/>
            <person name="Bjorkroth J."/>
        </authorList>
    </citation>
    <scope>NUCLEOTIDE SEQUENCE</scope>
    <source>
        <strain evidence="9">PNs007</strain>
    </source>
</reference>
<evidence type="ECO:0000256" key="3">
    <source>
        <dbReference type="ARBA" id="ARBA00022448"/>
    </source>
</evidence>
<evidence type="ECO:0000256" key="6">
    <source>
        <dbReference type="ARBA" id="ARBA00023136"/>
    </source>
</evidence>
<dbReference type="PANTHER" id="PTHR23504:SF115">
    <property type="entry name" value="MULTIDRUG RESISTANCE PROTEIN 2"/>
    <property type="match status" value="1"/>
</dbReference>
<feature type="transmembrane region" description="Helical" evidence="7">
    <location>
        <begin position="12"/>
        <end position="32"/>
    </location>
</feature>
<dbReference type="InterPro" id="IPR020846">
    <property type="entry name" value="MFS_dom"/>
</dbReference>
<dbReference type="PROSITE" id="PS50850">
    <property type="entry name" value="MFS"/>
    <property type="match status" value="1"/>
</dbReference>
<keyword evidence="4 7" id="KW-0812">Transmembrane</keyword>
<feature type="transmembrane region" description="Helical" evidence="7">
    <location>
        <begin position="162"/>
        <end position="182"/>
    </location>
</feature>
<feature type="transmembrane region" description="Helical" evidence="7">
    <location>
        <begin position="300"/>
        <end position="323"/>
    </location>
</feature>
<dbReference type="InterPro" id="IPR011701">
    <property type="entry name" value="MFS"/>
</dbReference>
<dbReference type="Gene3D" id="1.20.1250.20">
    <property type="entry name" value="MFS general substrate transporter like domains"/>
    <property type="match status" value="1"/>
</dbReference>
<evidence type="ECO:0000313" key="9">
    <source>
        <dbReference type="EMBL" id="MDF0479307.1"/>
    </source>
</evidence>
<feature type="transmembrane region" description="Helical" evidence="7">
    <location>
        <begin position="100"/>
        <end position="121"/>
    </location>
</feature>
<dbReference type="InterPro" id="IPR005829">
    <property type="entry name" value="Sugar_transporter_CS"/>
</dbReference>
<comment type="caution">
    <text evidence="9">The sequence shown here is derived from an EMBL/GenBank/DDBJ whole genome shotgun (WGS) entry which is preliminary data.</text>
</comment>
<feature type="transmembrane region" description="Helical" evidence="7">
    <location>
        <begin position="362"/>
        <end position="381"/>
    </location>
</feature>
<name>A0ABT5X079_9ENTE</name>
<evidence type="ECO:0000259" key="8">
    <source>
        <dbReference type="PROSITE" id="PS50850"/>
    </source>
</evidence>
<dbReference type="PRINTS" id="PR01035">
    <property type="entry name" value="TCRTETA"/>
</dbReference>
<keyword evidence="5 7" id="KW-1133">Transmembrane helix</keyword>
<comment type="similarity">
    <text evidence="2">Belongs to the major facilitator superfamily. TCR/Tet family.</text>
</comment>
<keyword evidence="6 7" id="KW-0472">Membrane</keyword>
<dbReference type="PROSITE" id="PS00216">
    <property type="entry name" value="SUGAR_TRANSPORT_1"/>
    <property type="match status" value="1"/>
</dbReference>
<dbReference type="EMBL" id="JAPDSH010000002">
    <property type="protein sequence ID" value="MDF0479307.1"/>
    <property type="molecule type" value="Genomic_DNA"/>
</dbReference>
<evidence type="ECO:0000256" key="7">
    <source>
        <dbReference type="SAM" id="Phobius"/>
    </source>
</evidence>
<evidence type="ECO:0000256" key="1">
    <source>
        <dbReference type="ARBA" id="ARBA00004651"/>
    </source>
</evidence>
<keyword evidence="3" id="KW-0813">Transport</keyword>
<feature type="transmembrane region" description="Helical" evidence="7">
    <location>
        <begin position="203"/>
        <end position="225"/>
    </location>
</feature>
<dbReference type="InterPro" id="IPR036259">
    <property type="entry name" value="MFS_trans_sf"/>
</dbReference>
<dbReference type="PANTHER" id="PTHR23504">
    <property type="entry name" value="MAJOR FACILITATOR SUPERFAMILY DOMAIN-CONTAINING PROTEIN 10"/>
    <property type="match status" value="1"/>
</dbReference>
<feature type="transmembrane region" description="Helical" evidence="7">
    <location>
        <begin position="276"/>
        <end position="294"/>
    </location>
</feature>
<feature type="transmembrane region" description="Helical" evidence="7">
    <location>
        <begin position="44"/>
        <end position="63"/>
    </location>
</feature>
<feature type="transmembrane region" description="Helical" evidence="7">
    <location>
        <begin position="133"/>
        <end position="156"/>
    </location>
</feature>
<feature type="transmembrane region" description="Helical" evidence="7">
    <location>
        <begin position="245"/>
        <end position="264"/>
    </location>
</feature>
<evidence type="ECO:0000256" key="5">
    <source>
        <dbReference type="ARBA" id="ARBA00022989"/>
    </source>
</evidence>
<dbReference type="CDD" id="cd17325">
    <property type="entry name" value="MFS_MdtG_SLC18_like"/>
    <property type="match status" value="1"/>
</dbReference>